<dbReference type="SUPFAM" id="SSF52540">
    <property type="entry name" value="P-loop containing nucleoside triphosphate hydrolases"/>
    <property type="match status" value="3"/>
</dbReference>
<dbReference type="EMBL" id="JAQIZT010000017">
    <property type="protein sequence ID" value="KAJ6960701.1"/>
    <property type="molecule type" value="Genomic_DNA"/>
</dbReference>
<proteinExistence type="predicted"/>
<gene>
    <name evidence="7" type="ORF">NC653_038658</name>
</gene>
<keyword evidence="3 7" id="KW-0347">Helicase</keyword>
<dbReference type="GO" id="GO:0016787">
    <property type="term" value="F:hydrolase activity"/>
    <property type="evidence" value="ECO:0007669"/>
    <property type="project" value="UniProtKB-KW"/>
</dbReference>
<dbReference type="Proteomes" id="UP001164929">
    <property type="component" value="Chromosome 17"/>
</dbReference>
<organism evidence="7 8">
    <name type="scientific">Populus alba x Populus x berolinensis</name>
    <dbReference type="NCBI Taxonomy" id="444605"/>
    <lineage>
        <taxon>Eukaryota</taxon>
        <taxon>Viridiplantae</taxon>
        <taxon>Streptophyta</taxon>
        <taxon>Embryophyta</taxon>
        <taxon>Tracheophyta</taxon>
        <taxon>Spermatophyta</taxon>
        <taxon>Magnoliopsida</taxon>
        <taxon>eudicotyledons</taxon>
        <taxon>Gunneridae</taxon>
        <taxon>Pentapetalae</taxon>
        <taxon>rosids</taxon>
        <taxon>fabids</taxon>
        <taxon>Malpighiales</taxon>
        <taxon>Salicaceae</taxon>
        <taxon>Saliceae</taxon>
        <taxon>Populus</taxon>
    </lineage>
</organism>
<dbReference type="GO" id="GO:0004386">
    <property type="term" value="F:helicase activity"/>
    <property type="evidence" value="ECO:0007669"/>
    <property type="project" value="UniProtKB-KW"/>
</dbReference>
<accession>A0AAD6PTI2</accession>
<dbReference type="Gene3D" id="3.40.50.300">
    <property type="entry name" value="P-loop containing nucleotide triphosphate hydrolases"/>
    <property type="match status" value="6"/>
</dbReference>
<evidence type="ECO:0000313" key="7">
    <source>
        <dbReference type="EMBL" id="KAJ6960701.1"/>
    </source>
</evidence>
<name>A0AAD6PTI2_9ROSI</name>
<dbReference type="InterPro" id="IPR041677">
    <property type="entry name" value="DNA2/NAM7_AAA_11"/>
</dbReference>
<keyword evidence="2" id="KW-0378">Hydrolase</keyword>
<sequence length="3143" mass="355565">MEKTAAKTEEVAGRSLLDLVFSWSIRDVLNRDLYKNQVKRIPERFTSKSHYMKSFIPALSEETRADLCSNMMKVSQAPSREIFSIESSKEYKPPKDFFYKMWLKRMGKTGNGKGIYEPEVGDLLVLTDARPKDIADLNRPGINYLLAYVHRVSNGLDDDDNHEKLSILTSKPIEFGLENKQNKRESVIAGQEIQKKSRATVFVVYPANMTTNVRIWRSLNSDLQGGNTNVIQNVLETSSPDSQDCSHCLSEVNRSAALCGMEETIISSFNLNDSQEGAIASCIGLSECQHQSTVKLIWGPPGTGKTKTVGLLLFSLLKLKCRTLTCAPTNIAVLQVTSRLLKLVTDSLEYDTYGLGDIVLFGNGERMKISENDDLEDIFLDHRVEVLSHCFAPSTGWKHTVDSMINLLEDPEHQYRWYFEIMKKENVRVGQDDGMIEFEEMNSNKEKDEVVNGQNQMGRNSRKVPKKILVQALKDNKKTEKQKQKVSYYQDKLPKCVGKGGQYGKENKEDDILPFEEFVKKRFKILSEKLDILIVGLYTHLPTSVISLEVVKNMIKALDSLSRLKTLLNGVSIGDEGLKLVLNDFEDEESSACQFSWLATTRKDCIQILNSLPRSFDVPNIFKSYQVRNFYLENACLIFCTASSSAKLHTEGIKPIKMLVVDEAAQLKECESTIPLQLSGLRHAVLIGDERQLPAMVQSQISEKAEFGRSLFERLVILGHEKHLLNMQYRMHPSISLFPNKVFYDGLIQNASTVKERNYQKRFLQGNMYGPYSFINLAHGEEQFNDDCSTRNLVEVAVVSELVASLFKGFTKARKGMSVGIISPYKAQVYAIQEKIGKTYSAYSDFAVNIRSVDGFQGGEEDVIIFSTVRCNANGKIGFLSNRQRVNVALTRARYCLWILGNGATLVNSYSIWKKLVTDAKERGCFYNAEDDKSLSKAIVDALVNVNSLLFRNARWKFCFSDDFRKSILKVRNEARQEVISLLAKLSSGWRQYPEERNIVVRHGTSPVQLEQYRVNDQLHLIWTVDIIKENSNHTQILKAWDVLPLPDLPKLARRLDDVFGNYTVDKMNRCKHRCIEGNLVVPMRWPLCFDGAAGRSIPEIDPNKRESVFAGQEIQKKRRATVFVVYLANMTTNVRMWRSLNSDLQGGNTNVIQNVLETSSPDSQDCSHCLSEVNRSAALCGMEETIISSFNLNDSQEGAIASCIGLSECQHQSTVKLIWGPPGTGKTKTVGLLLFSLLKLKCRTLTCSPTNIAVLQVTSGLLKLVTDSLEYETYGLGDIVLFGNGERMKISENDDLEDIFLDHRVEVLYNCFAPSTGWKHTVDSMINLLEDPEHQYRRYLENMKKENERGDRDDEMIEFEEMNSKKEKDEVVSEQNQKGRNSRKVLKKILLQALKDNKKTEKKKQKVSSHQDKLPRCLGKGDQYGKENKEDNILPFEEFVKKRFKILSEKLDFLIFGLYTHLPTSVISLEVVKNMMKALDSLSRLKTLLNGVSIGDEGLKLVLNDFEDEESSACQFSWLATKRKDCIQILNSLPRSFDVPNIFESYQVRNFCLENACLIFCTASSSAKLHTGGMKPIKLLVVDEAAQLKECESTIPLQLSGLRHAVLIGDERQLPATVQSEISKEAEFGRSLFERLVILGHEKHLLYMQYRMHPSISLFPNKEFYGGLIQDASTVKERNYQKRFLQGNMYGPYSFINLANGEEQFNDGGSKKNLVEVAVVSELVASLFKEFTRARKRMSVGVISPYNAQVYAIQEKIGKTYSSHSDFAVNIRSVDGFQGGEEDVIIISTVRCNGNGKIGFLSNRQRVNVALTRARHCLWIVGNGATLVNSDSIWKKLVTDAKERGCFYNAEEDKSLSKAITDAFLESDQLDALLNLNSPLFRNARWKFCFSNDFRKSILKVRNEARQEVISLLSKLLSGWRESPEERNIVVRNGTSSELLEQYRVNDQLKLIWTVDVIKENSNHTQILKVWDVLPLPDLPKLARRLDDVFGNYTVKTIPETFTSTSHYMKSFIPALLEETRADLCSNMMKVSQAPTREIFSIERSKEYKPPKDLFYKMWLKRKGKTGNGKGIYEPEVGDLLALTDARPKDIADLNRPGINYLLAYVHRVSNGLDDDDNHETLSILTSKPIEFELENKQNKRESVIAGQEIQKKSRATVFVVYLANMTTNVRIWRSLNSDLQGGNTNVIQNVLETSSPDSQDCSHCLSEVNRSAALSGMEETIISSFNLNDSQEDAIASCIGLSECQHQSTVKLIWGPPGTGKTKTVRSLLFSLLKLKCRTLTCAPTNIAVLQVTSGLLKLVTDSLEHDTYGLGDIVLFGNGERMKISENDDLEDIFLDHRVEVLYHCFAPSTGWKHTVDSMINLLEDPEHQYLRYLENMKKENEGGDRDDETIEFEEMNSKKEKDEVVSEQNQKGRNSRKVLKKILLQALKDNKKTEKKKQKVSTHQDKLPRCLGKGDQYGKENKEDNILPFEEFVKKRFNILGEKLDFLIVGLYTHLPTSVISVEVVKNMIKALDSLSCLKTLLNGVSIGDEGLKLDINDFENEESNACQYSRLATKRKDCIQILNSLPRAFDVPNVFESYQVRNFCLENACLIFCTASSSAKLHTEGMTPIKLLVVDEAAQLKECESTIPLQLSGLRHAVLIGDERQLPAMVQSEISKEAEFGRSLFERFVILGHEKHLLNMQYRMHPSISLFPNKEFYDGLIQDASTVKERNYQKQFLQGNMYGPYSFINLASGKEQFNDGGSKKNLVEVAVVSELVASLFKEFTRARKSMSVGVISPYNAQVYAIQEKIGKTYSAHSDFTVNIRSVDGFQGGEEDVIIISTVRCNANGKIGFLSNRQRVNVALTRARHCLWILGNGATLVNSDSIWKKLVTDAKERGCFYNAEEDKSLSKAITDAFLESDQLDALLNVNSPLFRNARWKFCFSNDFRKSILKVRNEARQEVISLLSKLSSGWRESPEERNIVVRNGTSSELLEQYRVNYQLKLIWTVDVIKENSNHTQILKVWDVLPLPDLPKLARHLDDVFGNYTVDKMNRCKHKCIEGNLVVPMRWSLGFGGAAESSNPETDPAELLSQPLASLVIWDESEASVTNSRRPGGTGTGTGDMDLAVEIWIRSLGGEVQVLITNVAVQQVLEWRLQLSD</sequence>
<feature type="region of interest" description="Disordered" evidence="5">
    <location>
        <begin position="1398"/>
        <end position="1424"/>
    </location>
</feature>
<evidence type="ECO:0000256" key="2">
    <source>
        <dbReference type="ARBA" id="ARBA00022801"/>
    </source>
</evidence>
<evidence type="ECO:0000256" key="1">
    <source>
        <dbReference type="ARBA" id="ARBA00022741"/>
    </source>
</evidence>
<evidence type="ECO:0000256" key="3">
    <source>
        <dbReference type="ARBA" id="ARBA00022806"/>
    </source>
</evidence>
<feature type="domain" description="AAA+ ATPase" evidence="6">
    <location>
        <begin position="1213"/>
        <end position="1644"/>
    </location>
</feature>
<dbReference type="Pfam" id="PF13086">
    <property type="entry name" value="AAA_11"/>
    <property type="match status" value="6"/>
</dbReference>
<dbReference type="InterPro" id="IPR041679">
    <property type="entry name" value="DNA2/NAM7-like_C"/>
</dbReference>
<dbReference type="InterPro" id="IPR045529">
    <property type="entry name" value="DUF6469"/>
</dbReference>
<dbReference type="InterPro" id="IPR047187">
    <property type="entry name" value="SF1_C_Upf1"/>
</dbReference>
<dbReference type="InterPro" id="IPR045055">
    <property type="entry name" value="DNA2/NAM7-like"/>
</dbReference>
<dbReference type="Pfam" id="PF13087">
    <property type="entry name" value="AAA_12"/>
    <property type="match status" value="3"/>
</dbReference>
<reference evidence="7" key="1">
    <citation type="journal article" date="2023" name="Mol. Ecol. Resour.">
        <title>Chromosome-level genome assembly of a triploid poplar Populus alba 'Berolinensis'.</title>
        <authorList>
            <person name="Chen S."/>
            <person name="Yu Y."/>
            <person name="Wang X."/>
            <person name="Wang S."/>
            <person name="Zhang T."/>
            <person name="Zhou Y."/>
            <person name="He R."/>
            <person name="Meng N."/>
            <person name="Wang Y."/>
            <person name="Liu W."/>
            <person name="Liu Z."/>
            <person name="Liu J."/>
            <person name="Guo Q."/>
            <person name="Huang H."/>
            <person name="Sederoff R.R."/>
            <person name="Wang G."/>
            <person name="Qu G."/>
            <person name="Chen S."/>
        </authorList>
    </citation>
    <scope>NUCLEOTIDE SEQUENCE</scope>
    <source>
        <strain evidence="7">SC-2020</strain>
    </source>
</reference>
<keyword evidence="8" id="KW-1185">Reference proteome</keyword>
<evidence type="ECO:0000313" key="8">
    <source>
        <dbReference type="Proteomes" id="UP001164929"/>
    </source>
</evidence>
<protein>
    <submittedName>
        <fullName evidence="7">Helicase senataxin</fullName>
    </submittedName>
</protein>
<dbReference type="InterPro" id="IPR003593">
    <property type="entry name" value="AAA+_ATPase"/>
</dbReference>
<evidence type="ECO:0000256" key="4">
    <source>
        <dbReference type="ARBA" id="ARBA00022840"/>
    </source>
</evidence>
<dbReference type="CDD" id="cd18808">
    <property type="entry name" value="SF1_C_Upf1"/>
    <property type="match status" value="3"/>
</dbReference>
<dbReference type="InterPro" id="IPR027417">
    <property type="entry name" value="P-loop_NTPase"/>
</dbReference>
<evidence type="ECO:0000256" key="5">
    <source>
        <dbReference type="SAM" id="MobiDB-lite"/>
    </source>
</evidence>
<dbReference type="GO" id="GO:0005694">
    <property type="term" value="C:chromosome"/>
    <property type="evidence" value="ECO:0007669"/>
    <property type="project" value="UniProtKB-ARBA"/>
</dbReference>
<evidence type="ECO:0000259" key="6">
    <source>
        <dbReference type="SMART" id="SM00382"/>
    </source>
</evidence>
<dbReference type="Pfam" id="PF20073">
    <property type="entry name" value="DUF6469"/>
    <property type="match status" value="2"/>
</dbReference>
<dbReference type="PANTHER" id="PTHR10887:SF522">
    <property type="entry name" value="P-LOOP CONTAINING NUCLEOSIDE TRIPHOSPHATE HYDROLASES SUPERFAMILY PROTEIN"/>
    <property type="match status" value="1"/>
</dbReference>
<feature type="domain" description="AAA+ ATPase" evidence="6">
    <location>
        <begin position="291"/>
        <end position="622"/>
    </location>
</feature>
<dbReference type="GO" id="GO:0005524">
    <property type="term" value="F:ATP binding"/>
    <property type="evidence" value="ECO:0007669"/>
    <property type="project" value="UniProtKB-KW"/>
</dbReference>
<keyword evidence="4" id="KW-0067">ATP-binding</keyword>
<feature type="domain" description="AAA+ ATPase" evidence="6">
    <location>
        <begin position="2249"/>
        <end position="2669"/>
    </location>
</feature>
<dbReference type="SMART" id="SM00382">
    <property type="entry name" value="AAA"/>
    <property type="match status" value="3"/>
</dbReference>
<dbReference type="PANTHER" id="PTHR10887">
    <property type="entry name" value="DNA2/NAM7 HELICASE FAMILY"/>
    <property type="match status" value="1"/>
</dbReference>
<keyword evidence="1" id="KW-0547">Nucleotide-binding</keyword>
<comment type="caution">
    <text evidence="7">The sequence shown here is derived from an EMBL/GenBank/DDBJ whole genome shotgun (WGS) entry which is preliminary data.</text>
</comment>
<dbReference type="FunFam" id="3.40.50.300:FF:000326">
    <property type="entry name" value="P-loop containing nucleoside triphosphate hydrolase"/>
    <property type="match status" value="3"/>
</dbReference>